<dbReference type="GO" id="GO:0006310">
    <property type="term" value="P:DNA recombination"/>
    <property type="evidence" value="ECO:0007669"/>
    <property type="project" value="InterPro"/>
</dbReference>
<dbReference type="InterPro" id="IPR010183">
    <property type="entry name" value="Phage_lambda_Bet"/>
</dbReference>
<dbReference type="NCBIfam" id="TIGR01913">
    <property type="entry name" value="bet_lambda"/>
    <property type="match status" value="1"/>
</dbReference>
<dbReference type="Pfam" id="PF03837">
    <property type="entry name" value="RecT"/>
    <property type="match status" value="1"/>
</dbReference>
<reference evidence="2" key="1">
    <citation type="journal article" date="2021" name="Proc. Natl. Acad. Sci. U.S.A.">
        <title>A Catalog of Tens of Thousands of Viruses from Human Metagenomes Reveals Hidden Associations with Chronic Diseases.</title>
        <authorList>
            <person name="Tisza M.J."/>
            <person name="Buck C.B."/>
        </authorList>
    </citation>
    <scope>NUCLEOTIDE SEQUENCE</scope>
    <source>
        <strain evidence="2">CtRPk8</strain>
    </source>
</reference>
<dbReference type="EMBL" id="BK032606">
    <property type="protein sequence ID" value="DAF50905.1"/>
    <property type="molecule type" value="Genomic_DNA"/>
</dbReference>
<feature type="compositionally biased region" description="Low complexity" evidence="1">
    <location>
        <begin position="231"/>
        <end position="240"/>
    </location>
</feature>
<proteinExistence type="predicted"/>
<evidence type="ECO:0000313" key="2">
    <source>
        <dbReference type="EMBL" id="DAF50905.1"/>
    </source>
</evidence>
<organism evidence="2">
    <name type="scientific">Siphoviridae sp. ctRPk8</name>
    <dbReference type="NCBI Taxonomy" id="2827870"/>
    <lineage>
        <taxon>Viruses</taxon>
        <taxon>Duplodnaviria</taxon>
        <taxon>Heunggongvirae</taxon>
        <taxon>Uroviricota</taxon>
        <taxon>Caudoviricetes</taxon>
    </lineage>
</organism>
<name>A0A8S5SIQ3_9CAUD</name>
<dbReference type="GO" id="GO:0003677">
    <property type="term" value="F:DNA binding"/>
    <property type="evidence" value="ECO:0007669"/>
    <property type="project" value="InterPro"/>
</dbReference>
<dbReference type="InterPro" id="IPR018330">
    <property type="entry name" value="RecT_fam"/>
</dbReference>
<protein>
    <submittedName>
        <fullName evidence="2">RecT protein</fullName>
    </submittedName>
</protein>
<accession>A0A8S5SIQ3</accession>
<feature type="region of interest" description="Disordered" evidence="1">
    <location>
        <begin position="213"/>
        <end position="247"/>
    </location>
</feature>
<evidence type="ECO:0000256" key="1">
    <source>
        <dbReference type="SAM" id="MobiDB-lite"/>
    </source>
</evidence>
<sequence length="247" mass="27112">MALNNSIAATKKTANDKVVDFKCGEEVVRLSPNIIRKYLVNGNGAVTDQEIVMFLNLCRFQHLNPFLREAYLIKYGNSPATIVVGKDAITKRAMRNTAFCGQQAGVVVLNTETGVMENRIGAIVLKGEELVGGWAKVFVRGYQEPIEISVAFEEYVGLKKTGEVNEQWTKKPATMIRKVALVQALREAFPEDLGGMYDPTEMNIDVSDLASAPVDMDAPQQAIEPRAEDFASSAPEAPQPTEEPEGF</sequence>